<evidence type="ECO:0000313" key="2">
    <source>
        <dbReference type="Proteomes" id="UP001059617"/>
    </source>
</evidence>
<proteinExistence type="predicted"/>
<protein>
    <submittedName>
        <fullName evidence="1">Uncharacterized protein</fullName>
    </submittedName>
</protein>
<gene>
    <name evidence="1" type="ORF">Dfulv_24415</name>
</gene>
<dbReference type="RefSeq" id="WP_259867188.1">
    <property type="nucleotide sequence ID" value="NZ_BAAAST010000053.1"/>
</dbReference>
<reference evidence="1" key="1">
    <citation type="submission" date="2021-04" db="EMBL/GenBank/DDBJ databases">
        <authorList>
            <person name="Hartkoorn R.C."/>
            <person name="Beaudoing E."/>
            <person name="Hot D."/>
        </authorList>
    </citation>
    <scope>NUCLEOTIDE SEQUENCE</scope>
    <source>
        <strain evidence="1">NRRL B-16292</strain>
    </source>
</reference>
<organism evidence="1 2">
    <name type="scientific">Dactylosporangium fulvum</name>
    <dbReference type="NCBI Taxonomy" id="53359"/>
    <lineage>
        <taxon>Bacteria</taxon>
        <taxon>Bacillati</taxon>
        <taxon>Actinomycetota</taxon>
        <taxon>Actinomycetes</taxon>
        <taxon>Micromonosporales</taxon>
        <taxon>Micromonosporaceae</taxon>
        <taxon>Dactylosporangium</taxon>
    </lineage>
</organism>
<evidence type="ECO:0000313" key="1">
    <source>
        <dbReference type="EMBL" id="UWP87214.1"/>
    </source>
</evidence>
<reference evidence="1" key="2">
    <citation type="submission" date="2022-09" db="EMBL/GenBank/DDBJ databases">
        <title>Biosynthetic gene clusters of Dactylosporangioum fulvum.</title>
        <authorList>
            <person name="Caradec T."/>
        </authorList>
    </citation>
    <scope>NUCLEOTIDE SEQUENCE</scope>
    <source>
        <strain evidence="1">NRRL B-16292</strain>
    </source>
</reference>
<name>A0ABY5WD14_9ACTN</name>
<dbReference type="EMBL" id="CP073720">
    <property type="protein sequence ID" value="UWP87214.1"/>
    <property type="molecule type" value="Genomic_DNA"/>
</dbReference>
<dbReference type="Proteomes" id="UP001059617">
    <property type="component" value="Chromosome"/>
</dbReference>
<sequence>MSVSSIVVPSPVEAFGRLLDRSIEQMASISVDARDFDAQRISTVADVWDNSLLPFVRAATAGVAWHRGRLRRGPSAGDYNGRLTAGEGLAVGSSS</sequence>
<keyword evidence="2" id="KW-1185">Reference proteome</keyword>
<accession>A0ABY5WD14</accession>